<dbReference type="AlphaFoldDB" id="A0A1Q8Q250"/>
<evidence type="ECO:0000259" key="1">
    <source>
        <dbReference type="Pfam" id="PF01610"/>
    </source>
</evidence>
<dbReference type="InterPro" id="IPR002560">
    <property type="entry name" value="Transposase_DDE"/>
</dbReference>
<accession>A0A1Q8Q250</accession>
<proteinExistence type="predicted"/>
<dbReference type="EMBL" id="MSDU01000049">
    <property type="protein sequence ID" value="OLN21385.1"/>
    <property type="molecule type" value="Genomic_DNA"/>
</dbReference>
<comment type="caution">
    <text evidence="2">The sequence shown here is derived from an EMBL/GenBank/DDBJ whole genome shotgun (WGS) entry which is preliminary data.</text>
</comment>
<keyword evidence="3" id="KW-1185">Reference proteome</keyword>
<dbReference type="Proteomes" id="UP000185568">
    <property type="component" value="Unassembled WGS sequence"/>
</dbReference>
<dbReference type="STRING" id="1714264.BTO30_15165"/>
<reference evidence="2 3" key="1">
    <citation type="submission" date="2016-12" db="EMBL/GenBank/DDBJ databases">
        <title>Domibacillus antri genome sequencing.</title>
        <authorList>
            <person name="Verma A."/>
            <person name="Krishnamurthi S."/>
        </authorList>
    </citation>
    <scope>NUCLEOTIDE SEQUENCE [LARGE SCALE GENOMIC DNA]</scope>
    <source>
        <strain evidence="2 3">XD80</strain>
    </source>
</reference>
<protein>
    <recommendedName>
        <fullName evidence="1">Transposase IS204/IS1001/IS1096/IS1165 DDE domain-containing protein</fullName>
    </recommendedName>
</protein>
<evidence type="ECO:0000313" key="3">
    <source>
        <dbReference type="Proteomes" id="UP000185568"/>
    </source>
</evidence>
<organism evidence="2 3">
    <name type="scientific">Domibacillus antri</name>
    <dbReference type="NCBI Taxonomy" id="1714264"/>
    <lineage>
        <taxon>Bacteria</taxon>
        <taxon>Bacillati</taxon>
        <taxon>Bacillota</taxon>
        <taxon>Bacilli</taxon>
        <taxon>Bacillales</taxon>
        <taxon>Bacillaceae</taxon>
        <taxon>Domibacillus</taxon>
    </lineage>
</organism>
<evidence type="ECO:0000313" key="2">
    <source>
        <dbReference type="EMBL" id="OLN21385.1"/>
    </source>
</evidence>
<sequence>MAILPDRLPETVAHWLMQHPFIQVVSRDGFNSFRQAITQANNQITQVYDRWHFIRNAKKQLDSFLPALVPTMITLKVEPQCCKR</sequence>
<feature type="domain" description="Transposase IS204/IS1001/IS1096/IS1165 DDE" evidence="1">
    <location>
        <begin position="2"/>
        <end position="63"/>
    </location>
</feature>
<name>A0A1Q8Q250_9BACI</name>
<feature type="non-terminal residue" evidence="2">
    <location>
        <position position="84"/>
    </location>
</feature>
<dbReference type="RefSeq" id="WP_245796516.1">
    <property type="nucleotide sequence ID" value="NZ_MSDU01000049.1"/>
</dbReference>
<dbReference type="Pfam" id="PF01610">
    <property type="entry name" value="DDE_Tnp_ISL3"/>
    <property type="match status" value="1"/>
</dbReference>
<gene>
    <name evidence="2" type="ORF">BTO30_15165</name>
</gene>